<protein>
    <recommendedName>
        <fullName evidence="1">Trimethylguanosine synthase</fullName>
    </recommendedName>
    <alternativeName>
        <fullName evidence="7">Cap-specific guanine-N(2) methyltransferase</fullName>
    </alternativeName>
</protein>
<dbReference type="InterPro" id="IPR019012">
    <property type="entry name" value="RNA_cap_Gua-N2-MeTrfase"/>
</dbReference>
<dbReference type="PANTHER" id="PTHR14741:SF32">
    <property type="entry name" value="TRIMETHYLGUANOSINE SYNTHASE"/>
    <property type="match status" value="1"/>
</dbReference>
<dbReference type="SUPFAM" id="SSF53335">
    <property type="entry name" value="S-adenosyl-L-methionine-dependent methyltransferases"/>
    <property type="match status" value="1"/>
</dbReference>
<organism evidence="9 10">
    <name type="scientific">Drechslerella dactyloides</name>
    <name type="common">Nematode-trapping fungus</name>
    <name type="synonym">Arthrobotrys dactyloides</name>
    <dbReference type="NCBI Taxonomy" id="74499"/>
    <lineage>
        <taxon>Eukaryota</taxon>
        <taxon>Fungi</taxon>
        <taxon>Dikarya</taxon>
        <taxon>Ascomycota</taxon>
        <taxon>Pezizomycotina</taxon>
        <taxon>Orbiliomycetes</taxon>
        <taxon>Orbiliales</taxon>
        <taxon>Orbiliaceae</taxon>
        <taxon>Drechslerella</taxon>
    </lineage>
</organism>
<comment type="catalytic activity">
    <reaction evidence="3">
        <text>a 5'-end (N(2),N(7)-dimethyl 5'-triphosphoguanosine)-ribonucleoside in snoRNA + S-adenosyl-L-methionine = a 5'-end (N(2),N(2),N(7)-trimethyl 5'-triphosphoguanosine)-ribonucleoside in snoRNA + S-adenosyl-L-homocysteine + H(+)</text>
        <dbReference type="Rhea" id="RHEA:78507"/>
        <dbReference type="Rhea" id="RHEA-COMP:19088"/>
        <dbReference type="Rhea" id="RHEA-COMP:19090"/>
        <dbReference type="ChEBI" id="CHEBI:15378"/>
        <dbReference type="ChEBI" id="CHEBI:57856"/>
        <dbReference type="ChEBI" id="CHEBI:59789"/>
        <dbReference type="ChEBI" id="CHEBI:167623"/>
        <dbReference type="ChEBI" id="CHEBI:172880"/>
    </reaction>
    <physiologicalReaction direction="left-to-right" evidence="3">
        <dbReference type="Rhea" id="RHEA:78508"/>
    </physiologicalReaction>
</comment>
<dbReference type="PANTHER" id="PTHR14741">
    <property type="entry name" value="S-ADENOSYLMETHIONINE-DEPENDENT METHYLTRANSFERASE RELATED"/>
    <property type="match status" value="1"/>
</dbReference>
<feature type="compositionally biased region" description="Basic and acidic residues" evidence="8">
    <location>
        <begin position="40"/>
        <end position="59"/>
    </location>
</feature>
<dbReference type="Gene3D" id="3.40.50.150">
    <property type="entry name" value="Vaccinia Virus protein VP39"/>
    <property type="match status" value="1"/>
</dbReference>
<dbReference type="GO" id="GO:0005634">
    <property type="term" value="C:nucleus"/>
    <property type="evidence" value="ECO:0007669"/>
    <property type="project" value="TreeGrafter"/>
</dbReference>
<evidence type="ECO:0000256" key="6">
    <source>
        <dbReference type="ARBA" id="ARBA00049075"/>
    </source>
</evidence>
<evidence type="ECO:0000256" key="1">
    <source>
        <dbReference type="ARBA" id="ARBA00018517"/>
    </source>
</evidence>
<comment type="caution">
    <text evidence="9">The sequence shown here is derived from an EMBL/GenBank/DDBJ whole genome shotgun (WGS) entry which is preliminary data.</text>
</comment>
<comment type="catalytic activity">
    <reaction evidence="6">
        <text>a 5'-end (N(7)-methyl 5'-triphosphoguanosine)-ribonucleoside in snRNA + S-adenosyl-L-methionine = a 5'-end (N(2),N(7)-dimethyl 5'-triphosphoguanosine)-ribonucleoside in snRNA + S-adenosyl-L-homocysteine + H(+)</text>
        <dbReference type="Rhea" id="RHEA:78471"/>
        <dbReference type="Rhea" id="RHEA-COMP:19085"/>
        <dbReference type="Rhea" id="RHEA-COMP:19087"/>
        <dbReference type="ChEBI" id="CHEBI:15378"/>
        <dbReference type="ChEBI" id="CHEBI:57856"/>
        <dbReference type="ChEBI" id="CHEBI:59789"/>
        <dbReference type="ChEBI" id="CHEBI:156461"/>
        <dbReference type="ChEBI" id="CHEBI:172880"/>
    </reaction>
    <physiologicalReaction direction="left-to-right" evidence="6">
        <dbReference type="Rhea" id="RHEA:78472"/>
    </physiologicalReaction>
</comment>
<dbReference type="EMBL" id="JAQGDS010000011">
    <property type="protein sequence ID" value="KAJ6257087.1"/>
    <property type="molecule type" value="Genomic_DNA"/>
</dbReference>
<gene>
    <name evidence="9" type="ORF">Dda_7972</name>
</gene>
<evidence type="ECO:0000256" key="7">
    <source>
        <dbReference type="ARBA" id="ARBA00049790"/>
    </source>
</evidence>
<dbReference type="Pfam" id="PF09445">
    <property type="entry name" value="Methyltransf_15"/>
    <property type="match status" value="1"/>
</dbReference>
<feature type="region of interest" description="Disordered" evidence="8">
    <location>
        <begin position="25"/>
        <end position="63"/>
    </location>
</feature>
<name>A0AAD6IRI1_DREDA</name>
<reference evidence="9" key="1">
    <citation type="submission" date="2023-01" db="EMBL/GenBank/DDBJ databases">
        <title>The chitinases involved in constricting ring structure development in the nematode-trapping fungus Drechslerella dactyloides.</title>
        <authorList>
            <person name="Wang R."/>
            <person name="Zhang L."/>
            <person name="Tang P."/>
            <person name="Li S."/>
            <person name="Liang L."/>
        </authorList>
    </citation>
    <scope>NUCLEOTIDE SEQUENCE</scope>
    <source>
        <strain evidence="9">YMF1.00031</strain>
    </source>
</reference>
<comment type="catalytic activity">
    <reaction evidence="5">
        <text>a 5'-end (N(2),N(7)-dimethyl 5'-triphosphoguanosine)-ribonucleoside in snRNA + S-adenosyl-L-methionine = a 5'-end (N(2),N(2),N(7)-trimethyl 5'-triphosphoguanosine)-ribonucleoside in snRNA + S-adenosyl-L-homocysteine + H(+)</text>
        <dbReference type="Rhea" id="RHEA:78479"/>
        <dbReference type="Rhea" id="RHEA-COMP:19087"/>
        <dbReference type="Rhea" id="RHEA-COMP:19089"/>
        <dbReference type="ChEBI" id="CHEBI:15378"/>
        <dbReference type="ChEBI" id="CHEBI:57856"/>
        <dbReference type="ChEBI" id="CHEBI:59789"/>
        <dbReference type="ChEBI" id="CHEBI:167623"/>
        <dbReference type="ChEBI" id="CHEBI:172880"/>
    </reaction>
    <physiologicalReaction direction="left-to-right" evidence="5">
        <dbReference type="Rhea" id="RHEA:78480"/>
    </physiologicalReaction>
</comment>
<comment type="similarity">
    <text evidence="2">Belongs to the methyltransferase superfamily. Trimethylguanosine synthase family.</text>
</comment>
<dbReference type="CDD" id="cd02440">
    <property type="entry name" value="AdoMet_MTases"/>
    <property type="match status" value="1"/>
</dbReference>
<evidence type="ECO:0000256" key="4">
    <source>
        <dbReference type="ARBA" id="ARBA00048740"/>
    </source>
</evidence>
<accession>A0AAD6IRI1</accession>
<comment type="catalytic activity">
    <reaction evidence="4">
        <text>a 5'-end (N(7)-methyl 5'-triphosphoguanosine)-ribonucleoside in snoRNA + S-adenosyl-L-methionine = a 5'-end (N(2),N(7)-dimethyl 5'-triphosphoguanosine)-ribonucleoside in snoRNA + S-adenosyl-L-homocysteine + H(+)</text>
        <dbReference type="Rhea" id="RHEA:78475"/>
        <dbReference type="Rhea" id="RHEA-COMP:19086"/>
        <dbReference type="Rhea" id="RHEA-COMP:19088"/>
        <dbReference type="ChEBI" id="CHEBI:15378"/>
        <dbReference type="ChEBI" id="CHEBI:57856"/>
        <dbReference type="ChEBI" id="CHEBI:59789"/>
        <dbReference type="ChEBI" id="CHEBI:156461"/>
        <dbReference type="ChEBI" id="CHEBI:172880"/>
    </reaction>
    <physiologicalReaction direction="left-to-right" evidence="4">
        <dbReference type="Rhea" id="RHEA:78476"/>
    </physiologicalReaction>
</comment>
<keyword evidence="10" id="KW-1185">Reference proteome</keyword>
<proteinExistence type="inferred from homology"/>
<sequence length="301" mass="33639">MYQRLWERAEGWKACGGAVKKTSDDAAAKMTRQPTTTITDEMKRQSVDGHAHGDVDGSGRGKKRKLAAMTLPDGVSMYTKDTVPWDLVGYWRQRYSLFSLWDEGIWITDEGYYSVTPEQVAHKIARHILPPSLAKPQVIIDAFCGVGGNAIQFALSPQCEKVIAIDHDETMLACARHNAAVYGVAEKIEFVKADFFEYAKRWDGSDEVDVVFMSPPWGGPSYKHDEVFDLQSMTYGGAEIYAAARKISSEIVMYLPRNGDLNQIARYEPDNDDIKIVHYCLQERSKALCAYFGSTGAGLLE</sequence>
<dbReference type="InterPro" id="IPR029063">
    <property type="entry name" value="SAM-dependent_MTases_sf"/>
</dbReference>
<evidence type="ECO:0000313" key="9">
    <source>
        <dbReference type="EMBL" id="KAJ6257087.1"/>
    </source>
</evidence>
<evidence type="ECO:0000256" key="5">
    <source>
        <dbReference type="ARBA" id="ARBA00048763"/>
    </source>
</evidence>
<dbReference type="AlphaFoldDB" id="A0AAD6IRI1"/>
<evidence type="ECO:0000313" key="10">
    <source>
        <dbReference type="Proteomes" id="UP001221413"/>
    </source>
</evidence>
<dbReference type="GO" id="GO:0071164">
    <property type="term" value="F:RNA cap trimethylguanosine synthase activity"/>
    <property type="evidence" value="ECO:0007669"/>
    <property type="project" value="TreeGrafter"/>
</dbReference>
<evidence type="ECO:0000256" key="8">
    <source>
        <dbReference type="SAM" id="MobiDB-lite"/>
    </source>
</evidence>
<evidence type="ECO:0000256" key="3">
    <source>
        <dbReference type="ARBA" id="ARBA00047418"/>
    </source>
</evidence>
<dbReference type="Proteomes" id="UP001221413">
    <property type="component" value="Unassembled WGS sequence"/>
</dbReference>
<dbReference type="FunFam" id="3.40.50.150:FF:000270">
    <property type="entry name" value="RNA methylase family protein"/>
    <property type="match status" value="1"/>
</dbReference>
<evidence type="ECO:0000256" key="2">
    <source>
        <dbReference type="ARBA" id="ARBA00025783"/>
    </source>
</evidence>